<dbReference type="UniPathway" id="UPA00545">
    <property type="reaction ID" value="UER00823"/>
</dbReference>
<dbReference type="GO" id="GO:0030599">
    <property type="term" value="F:pectinesterase activity"/>
    <property type="evidence" value="ECO:0007669"/>
    <property type="project" value="UniProtKB-UniRule"/>
</dbReference>
<evidence type="ECO:0000256" key="5">
    <source>
        <dbReference type="ARBA" id="ARBA00023085"/>
    </source>
</evidence>
<proteinExistence type="predicted"/>
<dbReference type="EMBL" id="LXQA010365321">
    <property type="protein sequence ID" value="MCI46963.1"/>
    <property type="molecule type" value="Genomic_DNA"/>
</dbReference>
<dbReference type="AlphaFoldDB" id="A0A392SDE8"/>
<keyword evidence="3 6" id="KW-0134">Cell wall</keyword>
<evidence type="ECO:0000256" key="1">
    <source>
        <dbReference type="ARBA" id="ARBA00004191"/>
    </source>
</evidence>
<dbReference type="PROSITE" id="PS00800">
    <property type="entry name" value="PECTINESTERASE_1"/>
    <property type="match status" value="1"/>
</dbReference>
<dbReference type="Proteomes" id="UP000265520">
    <property type="component" value="Unassembled WGS sequence"/>
</dbReference>
<comment type="pathway">
    <text evidence="2 6">Glycan metabolism; pectin degradation; 2-dehydro-3-deoxy-D-gluconate from pectin: step 1/5.</text>
</comment>
<dbReference type="GO" id="GO:0045490">
    <property type="term" value="P:pectin catabolic process"/>
    <property type="evidence" value="ECO:0007669"/>
    <property type="project" value="UniProtKB-UniRule"/>
</dbReference>
<dbReference type="InterPro" id="IPR012334">
    <property type="entry name" value="Pectin_lyas_fold"/>
</dbReference>
<sequence length="106" mass="11466">SDGSGNYTKVMDAVLAAPDHSDKRYIIHIKEGIYNEHVLIGINKSSLMMIGDGIDATVISGDLSWGRDKLDTYQTFTVGVDGPGFIARDITFRNTAGPENHQAVAL</sequence>
<protein>
    <recommendedName>
        <fullName evidence="6">Pectinesterase</fullName>
        <ecNumber evidence="6">3.1.1.11</ecNumber>
    </recommendedName>
</protein>
<dbReference type="EC" id="3.1.1.11" evidence="6"/>
<dbReference type="InterPro" id="IPR018040">
    <property type="entry name" value="Pectinesterase_Tyr_AS"/>
</dbReference>
<evidence type="ECO:0000259" key="7">
    <source>
        <dbReference type="Pfam" id="PF01095"/>
    </source>
</evidence>
<dbReference type="PANTHER" id="PTHR31707">
    <property type="entry name" value="PECTINESTERASE"/>
    <property type="match status" value="1"/>
</dbReference>
<accession>A0A392SDE8</accession>
<feature type="domain" description="Pectinesterase catalytic" evidence="7">
    <location>
        <begin position="2"/>
        <end position="106"/>
    </location>
</feature>
<dbReference type="Pfam" id="PF01095">
    <property type="entry name" value="Pectinesterase"/>
    <property type="match status" value="1"/>
</dbReference>
<keyword evidence="6" id="KW-0964">Secreted</keyword>
<dbReference type="InterPro" id="IPR000070">
    <property type="entry name" value="Pectinesterase_cat"/>
</dbReference>
<dbReference type="GO" id="GO:0042545">
    <property type="term" value="P:cell wall modification"/>
    <property type="evidence" value="ECO:0007669"/>
    <property type="project" value="UniProtKB-UniRule"/>
</dbReference>
<keyword evidence="6" id="KW-0961">Cell wall biogenesis/degradation</keyword>
<dbReference type="SUPFAM" id="SSF51126">
    <property type="entry name" value="Pectin lyase-like"/>
    <property type="match status" value="1"/>
</dbReference>
<evidence type="ECO:0000256" key="6">
    <source>
        <dbReference type="RuleBase" id="RU000589"/>
    </source>
</evidence>
<name>A0A392SDE8_9FABA</name>
<comment type="function">
    <text evidence="6">Acts in the modification of cell walls via demethylesterification of cell wall pectin.</text>
</comment>
<feature type="non-terminal residue" evidence="8">
    <location>
        <position position="106"/>
    </location>
</feature>
<comment type="catalytic activity">
    <reaction evidence="6">
        <text>[(1-&gt;4)-alpha-D-galacturonosyl methyl ester](n) + n H2O = [(1-&gt;4)-alpha-D-galacturonosyl](n) + n methanol + n H(+)</text>
        <dbReference type="Rhea" id="RHEA:22380"/>
        <dbReference type="Rhea" id="RHEA-COMP:14570"/>
        <dbReference type="Rhea" id="RHEA-COMP:14573"/>
        <dbReference type="ChEBI" id="CHEBI:15377"/>
        <dbReference type="ChEBI" id="CHEBI:15378"/>
        <dbReference type="ChEBI" id="CHEBI:17790"/>
        <dbReference type="ChEBI" id="CHEBI:140522"/>
        <dbReference type="ChEBI" id="CHEBI:140523"/>
        <dbReference type="EC" id="3.1.1.11"/>
    </reaction>
</comment>
<evidence type="ECO:0000256" key="4">
    <source>
        <dbReference type="ARBA" id="ARBA00022801"/>
    </source>
</evidence>
<keyword evidence="9" id="KW-1185">Reference proteome</keyword>
<evidence type="ECO:0000256" key="3">
    <source>
        <dbReference type="ARBA" id="ARBA00022512"/>
    </source>
</evidence>
<dbReference type="InterPro" id="IPR011050">
    <property type="entry name" value="Pectin_lyase_fold/virulence"/>
</dbReference>
<feature type="non-terminal residue" evidence="8">
    <location>
        <position position="1"/>
    </location>
</feature>
<organism evidence="8 9">
    <name type="scientific">Trifolium medium</name>
    <dbReference type="NCBI Taxonomy" id="97028"/>
    <lineage>
        <taxon>Eukaryota</taxon>
        <taxon>Viridiplantae</taxon>
        <taxon>Streptophyta</taxon>
        <taxon>Embryophyta</taxon>
        <taxon>Tracheophyta</taxon>
        <taxon>Spermatophyta</taxon>
        <taxon>Magnoliopsida</taxon>
        <taxon>eudicotyledons</taxon>
        <taxon>Gunneridae</taxon>
        <taxon>Pentapetalae</taxon>
        <taxon>rosids</taxon>
        <taxon>fabids</taxon>
        <taxon>Fabales</taxon>
        <taxon>Fabaceae</taxon>
        <taxon>Papilionoideae</taxon>
        <taxon>50 kb inversion clade</taxon>
        <taxon>NPAAA clade</taxon>
        <taxon>Hologalegina</taxon>
        <taxon>IRL clade</taxon>
        <taxon>Trifolieae</taxon>
        <taxon>Trifolium</taxon>
    </lineage>
</organism>
<evidence type="ECO:0000313" key="8">
    <source>
        <dbReference type="EMBL" id="MCI46963.1"/>
    </source>
</evidence>
<comment type="caution">
    <text evidence="8">The sequence shown here is derived from an EMBL/GenBank/DDBJ whole genome shotgun (WGS) entry which is preliminary data.</text>
</comment>
<dbReference type="Gene3D" id="2.160.20.10">
    <property type="entry name" value="Single-stranded right-handed beta-helix, Pectin lyase-like"/>
    <property type="match status" value="1"/>
</dbReference>
<evidence type="ECO:0000256" key="2">
    <source>
        <dbReference type="ARBA" id="ARBA00005184"/>
    </source>
</evidence>
<reference evidence="8 9" key="1">
    <citation type="journal article" date="2018" name="Front. Plant Sci.">
        <title>Red Clover (Trifolium pratense) and Zigzag Clover (T. medium) - A Picture of Genomic Similarities and Differences.</title>
        <authorList>
            <person name="Dluhosova J."/>
            <person name="Istvanek J."/>
            <person name="Nedelnik J."/>
            <person name="Repkova J."/>
        </authorList>
    </citation>
    <scope>NUCLEOTIDE SEQUENCE [LARGE SCALE GENOMIC DNA]</scope>
    <source>
        <strain evidence="9">cv. 10/8</strain>
        <tissue evidence="8">Leaf</tissue>
    </source>
</reference>
<comment type="subcellular location">
    <subcellularLocation>
        <location evidence="1 6">Secreted</location>
        <location evidence="1 6">Cell wall</location>
    </subcellularLocation>
</comment>
<keyword evidence="5 6" id="KW-0063">Aspartyl esterase</keyword>
<keyword evidence="4 6" id="KW-0378">Hydrolase</keyword>
<evidence type="ECO:0000313" key="9">
    <source>
        <dbReference type="Proteomes" id="UP000265520"/>
    </source>
</evidence>